<dbReference type="GeneID" id="64980672"/>
<name>A0A7R7XZP0_9EURO</name>
<dbReference type="KEGG" id="apuu:APUU_80978S"/>
<feature type="region of interest" description="Disordered" evidence="1">
    <location>
        <begin position="784"/>
        <end position="809"/>
    </location>
</feature>
<dbReference type="InterPro" id="IPR046623">
    <property type="entry name" value="DUF6536"/>
</dbReference>
<feature type="domain" description="DUF6536" evidence="3">
    <location>
        <begin position="46"/>
        <end position="198"/>
    </location>
</feature>
<feature type="transmembrane region" description="Helical" evidence="2">
    <location>
        <begin position="712"/>
        <end position="733"/>
    </location>
</feature>
<dbReference type="PANTHER" id="PTHR35395:SF1">
    <property type="entry name" value="DUF6536 DOMAIN-CONTAINING PROTEIN"/>
    <property type="match status" value="1"/>
</dbReference>
<protein>
    <recommendedName>
        <fullName evidence="3">DUF6536 domain-containing protein</fullName>
    </recommendedName>
</protein>
<keyword evidence="2" id="KW-1133">Transmembrane helix</keyword>
<accession>A0A7R7XZP0</accession>
<feature type="transmembrane region" description="Helical" evidence="2">
    <location>
        <begin position="669"/>
        <end position="692"/>
    </location>
</feature>
<feature type="transmembrane region" description="Helical" evidence="2">
    <location>
        <begin position="49"/>
        <end position="76"/>
    </location>
</feature>
<evidence type="ECO:0000313" key="4">
    <source>
        <dbReference type="EMBL" id="BCS30675.1"/>
    </source>
</evidence>
<evidence type="ECO:0000256" key="2">
    <source>
        <dbReference type="SAM" id="Phobius"/>
    </source>
</evidence>
<dbReference type="Proteomes" id="UP000654913">
    <property type="component" value="Chromosome 8"/>
</dbReference>
<gene>
    <name evidence="4" type="ORF">APUU_80978S</name>
</gene>
<feature type="transmembrane region" description="Helical" evidence="2">
    <location>
        <begin position="611"/>
        <end position="631"/>
    </location>
</feature>
<dbReference type="PANTHER" id="PTHR35395">
    <property type="entry name" value="DUF6536 DOMAIN-CONTAINING PROTEIN"/>
    <property type="match status" value="1"/>
</dbReference>
<reference evidence="4" key="2">
    <citation type="submission" date="2021-02" db="EMBL/GenBank/DDBJ databases">
        <title>Aspergillus puulaauensis MK2 genome sequence.</title>
        <authorList>
            <person name="Futagami T."/>
            <person name="Mori K."/>
            <person name="Kadooka C."/>
            <person name="Tanaka T."/>
        </authorList>
    </citation>
    <scope>NUCLEOTIDE SEQUENCE</scope>
    <source>
        <strain evidence="4">MK2</strain>
    </source>
</reference>
<sequence length="848" mass="92502">MFAREESPAQKRSLVSTLTFTTWLSDSSPKTEHENPGASSPHSRSWTKGIVFCSWVMGTVLSINILLTIIAAGIAYSRNGQDDFSFAAIYTGSCDRSKNWTTGLHLVINILSTAMLGASNYCMQCLASPSRAQVDEAHSQRRSVSIGVPNIWDLLRRQRGKRQLLGWLLLATSLPVHMIYNSAIFFAFGPTEYSVVLGSGGPMKGNGTEDWNNCTELIGMDVATLNAELGRSDLKTLSNKECIDTFAQDYVSGQRLVVLVTEKALPEGEPVVFMLGGNALEPGGGDGSAYTWMCGGGSYCSKDTASKMLKGDEWTIQPLKWSTPTIQMEVPTQYGFHNVSGQIYFGTPDFPDSTPDTIRLNEILDQDLYEKELQAELDNPSNWVNASFPGNVTVFGHTAYCQTHGMRPSKLPETYPVEHCLTVPMEESCQLVFSPPICLIVIGCNVIKLICALFTASDSRDDVFMTIGDAIASYLTRPDPATEGCCLLSKSLINKGSQGWHRKPKERPKDGATDIPDLRLPLQLPSRKWWFQAVSTGRWVFTITIFACIMIPAAYLLRLGMLDYYKSAGSRTIWDTTLGEASPSTTLGNFHDQSGTSAIFSMVLLANLPQLLVSVAYFLLNALLTVMLGAVEYNNYGRVRKALRVSWPQGGAQRSTYYLSLPYKYSVPLLILSAVLHWLVSQSFFFVEVIPYDTDGKVSPYGQTITVGHSPVAIIFAIAVGGSLFVISMLMGLRRFKSHMPIAGQHSAAISAACHPTTSSTDGTNHALKPVQWGEVAGAYSDPTPMTFSNRIRGDIDPGGGGGSEYSHQLPLDNGGALSGVGAVEQGFYHCTFTSDDVCEPSKGHLYV</sequence>
<keyword evidence="5" id="KW-1185">Reference proteome</keyword>
<organism evidence="4 5">
    <name type="scientific">Aspergillus puulaauensis</name>
    <dbReference type="NCBI Taxonomy" id="1220207"/>
    <lineage>
        <taxon>Eukaryota</taxon>
        <taxon>Fungi</taxon>
        <taxon>Dikarya</taxon>
        <taxon>Ascomycota</taxon>
        <taxon>Pezizomycotina</taxon>
        <taxon>Eurotiomycetes</taxon>
        <taxon>Eurotiomycetidae</taxon>
        <taxon>Eurotiales</taxon>
        <taxon>Aspergillaceae</taxon>
        <taxon>Aspergillus</taxon>
    </lineage>
</organism>
<dbReference type="EMBL" id="AP024450">
    <property type="protein sequence ID" value="BCS30675.1"/>
    <property type="molecule type" value="Genomic_DNA"/>
</dbReference>
<dbReference type="OrthoDB" id="5429634at2759"/>
<dbReference type="AlphaFoldDB" id="A0A7R7XZP0"/>
<reference evidence="4" key="1">
    <citation type="submission" date="2021-01" db="EMBL/GenBank/DDBJ databases">
        <authorList>
            <consortium name="Aspergillus puulaauensis MK2 genome sequencing consortium"/>
            <person name="Kazuki M."/>
            <person name="Futagami T."/>
        </authorList>
    </citation>
    <scope>NUCLEOTIDE SEQUENCE</scope>
    <source>
        <strain evidence="4">MK2</strain>
    </source>
</reference>
<evidence type="ECO:0000313" key="5">
    <source>
        <dbReference type="Proteomes" id="UP000654913"/>
    </source>
</evidence>
<feature type="transmembrane region" description="Helical" evidence="2">
    <location>
        <begin position="164"/>
        <end position="188"/>
    </location>
</feature>
<feature type="transmembrane region" description="Helical" evidence="2">
    <location>
        <begin position="433"/>
        <end position="456"/>
    </location>
</feature>
<evidence type="ECO:0000259" key="3">
    <source>
        <dbReference type="Pfam" id="PF20163"/>
    </source>
</evidence>
<dbReference type="RefSeq" id="XP_041562861.1">
    <property type="nucleotide sequence ID" value="XM_041697318.1"/>
</dbReference>
<keyword evidence="2" id="KW-0472">Membrane</keyword>
<keyword evidence="2" id="KW-0812">Transmembrane</keyword>
<dbReference type="Pfam" id="PF20163">
    <property type="entry name" value="DUF6536"/>
    <property type="match status" value="1"/>
</dbReference>
<proteinExistence type="predicted"/>
<evidence type="ECO:0000256" key="1">
    <source>
        <dbReference type="SAM" id="MobiDB-lite"/>
    </source>
</evidence>
<feature type="transmembrane region" description="Helical" evidence="2">
    <location>
        <begin position="537"/>
        <end position="557"/>
    </location>
</feature>